<reference evidence="2 3" key="1">
    <citation type="submission" date="2023-07" db="EMBL/GenBank/DDBJ databases">
        <title>Sequencing the genomes of 1000 actinobacteria strains.</title>
        <authorList>
            <person name="Klenk H.-P."/>
        </authorList>
    </citation>
    <scope>NUCLEOTIDE SEQUENCE [LARGE SCALE GENOMIC DNA]</scope>
    <source>
        <strain evidence="2 3">GD13</strain>
    </source>
</reference>
<name>A0ABT9NIJ0_9ACTN</name>
<dbReference type="InterPro" id="IPR041726">
    <property type="entry name" value="ACAD10_11_N"/>
</dbReference>
<dbReference type="InterPro" id="IPR052898">
    <property type="entry name" value="ACAD10-like"/>
</dbReference>
<dbReference type="EMBL" id="JAUSQM010000001">
    <property type="protein sequence ID" value="MDP9820234.1"/>
    <property type="molecule type" value="Genomic_DNA"/>
</dbReference>
<dbReference type="InterPro" id="IPR002575">
    <property type="entry name" value="Aminoglycoside_PTrfase"/>
</dbReference>
<dbReference type="InterPro" id="IPR011009">
    <property type="entry name" value="Kinase-like_dom_sf"/>
</dbReference>
<dbReference type="PANTHER" id="PTHR47829:SF1">
    <property type="entry name" value="HAD FAMILY PHOSPHATASE"/>
    <property type="match status" value="1"/>
</dbReference>
<keyword evidence="2" id="KW-0418">Kinase</keyword>
<evidence type="ECO:0000313" key="2">
    <source>
        <dbReference type="EMBL" id="MDP9820234.1"/>
    </source>
</evidence>
<proteinExistence type="predicted"/>
<keyword evidence="2" id="KW-0808">Transferase</keyword>
<dbReference type="Pfam" id="PF01636">
    <property type="entry name" value="APH"/>
    <property type="match status" value="1"/>
</dbReference>
<dbReference type="PIRSF" id="PIRSF000707">
    <property type="entry name" value="Hygromycin-B_kinase"/>
    <property type="match status" value="1"/>
</dbReference>
<dbReference type="RefSeq" id="WP_068121993.1">
    <property type="nucleotide sequence ID" value="NZ_CCXJ01000460.1"/>
</dbReference>
<dbReference type="PANTHER" id="PTHR47829">
    <property type="entry name" value="HYDROLASE, PUTATIVE (AFU_ORTHOLOGUE AFUA_1G12880)-RELATED"/>
    <property type="match status" value="1"/>
</dbReference>
<dbReference type="InterPro" id="IPR016259">
    <property type="entry name" value="Hygromycin-B_Kinase"/>
</dbReference>
<gene>
    <name evidence="2" type="ORF">J2S59_000043</name>
</gene>
<dbReference type="CDD" id="cd05154">
    <property type="entry name" value="ACAD10_11_N-like"/>
    <property type="match status" value="1"/>
</dbReference>
<sequence>MSDDLFPVPTITAFLDEHGIGTGPVRASRVGEGHSNLTYWVERDDVTVVLRRGPRPPLPKSTHDMVRETRIQRTLAAHGVPVPQILAVEEDEARIGVPFYVSVWLDGVVITDEVPAHLDDEAGRRTTVEAAVDALVALHAVDVTAPDVAGLGRPEGYLGRQVERFRGLWSVNSQREVAGIHELGDWLAEHLPATQRHAVVHGDFRIGNLMYAADAPARVRAILDWEMATLGDPLADVGYLLATYATPDSVSTPMELTPVTRQPGYPGTDDIAKRYAAATGLDLGDLRWYEVLALWKACIFLEAMHTRWLAGERPGDAFAPTLTDGVPLLAEVALARTRA</sequence>
<organism evidence="2 3">
    <name type="scientific">Nocardioides massiliensis</name>
    <dbReference type="NCBI Taxonomy" id="1325935"/>
    <lineage>
        <taxon>Bacteria</taxon>
        <taxon>Bacillati</taxon>
        <taxon>Actinomycetota</taxon>
        <taxon>Actinomycetes</taxon>
        <taxon>Propionibacteriales</taxon>
        <taxon>Nocardioidaceae</taxon>
        <taxon>Nocardioides</taxon>
    </lineage>
</organism>
<dbReference type="Gene3D" id="3.30.200.20">
    <property type="entry name" value="Phosphorylase Kinase, domain 1"/>
    <property type="match status" value="1"/>
</dbReference>
<dbReference type="Proteomes" id="UP001240447">
    <property type="component" value="Unassembled WGS sequence"/>
</dbReference>
<feature type="domain" description="Aminoglycoside phosphotransferase" evidence="1">
    <location>
        <begin position="28"/>
        <end position="249"/>
    </location>
</feature>
<dbReference type="Gene3D" id="3.90.1200.10">
    <property type="match status" value="1"/>
</dbReference>
<comment type="caution">
    <text evidence="2">The sequence shown here is derived from an EMBL/GenBank/DDBJ whole genome shotgun (WGS) entry which is preliminary data.</text>
</comment>
<accession>A0ABT9NIJ0</accession>
<evidence type="ECO:0000313" key="3">
    <source>
        <dbReference type="Proteomes" id="UP001240447"/>
    </source>
</evidence>
<dbReference type="GO" id="GO:0016301">
    <property type="term" value="F:kinase activity"/>
    <property type="evidence" value="ECO:0007669"/>
    <property type="project" value="UniProtKB-KW"/>
</dbReference>
<dbReference type="SUPFAM" id="SSF56112">
    <property type="entry name" value="Protein kinase-like (PK-like)"/>
    <property type="match status" value="1"/>
</dbReference>
<protein>
    <submittedName>
        <fullName evidence="2">Aminoglycoside phosphotransferase (APT) family kinase protein</fullName>
    </submittedName>
</protein>
<evidence type="ECO:0000259" key="1">
    <source>
        <dbReference type="Pfam" id="PF01636"/>
    </source>
</evidence>
<keyword evidence="3" id="KW-1185">Reference proteome</keyword>